<organism evidence="2 3">
    <name type="scientific">Castilleja foliolosa</name>
    <dbReference type="NCBI Taxonomy" id="1961234"/>
    <lineage>
        <taxon>Eukaryota</taxon>
        <taxon>Viridiplantae</taxon>
        <taxon>Streptophyta</taxon>
        <taxon>Embryophyta</taxon>
        <taxon>Tracheophyta</taxon>
        <taxon>Spermatophyta</taxon>
        <taxon>Magnoliopsida</taxon>
        <taxon>eudicotyledons</taxon>
        <taxon>Gunneridae</taxon>
        <taxon>Pentapetalae</taxon>
        <taxon>asterids</taxon>
        <taxon>lamiids</taxon>
        <taxon>Lamiales</taxon>
        <taxon>Orobanchaceae</taxon>
        <taxon>Pedicularideae</taxon>
        <taxon>Castillejinae</taxon>
        <taxon>Castilleja</taxon>
    </lineage>
</organism>
<proteinExistence type="predicted"/>
<dbReference type="PANTHER" id="PTHR36351">
    <property type="entry name" value="EMBRYO SAC DEVELOPMENT ARREST 12"/>
    <property type="match status" value="1"/>
</dbReference>
<accession>A0ABD3DMC9</accession>
<protein>
    <recommendedName>
        <fullName evidence="1">DUF7138 domain-containing protein</fullName>
    </recommendedName>
</protein>
<evidence type="ECO:0000313" key="3">
    <source>
        <dbReference type="Proteomes" id="UP001632038"/>
    </source>
</evidence>
<name>A0ABD3DMC9_9LAMI</name>
<sequence length="190" mass="22402">MVPVVLFNGETQREMNIGDVELNPTPEYKPFQILLSRKMKISPDQISIHLLRSKPNPQPTDYNRRRNGKVDFGLICRHKGQIFLVVIKRYRRSSKTIRGIADFFSSERYLSLPARIRLTPESIVFIRRNHQWVELSDYFVARFFSLPEEMRVMPKNIVITGRYQVPLYKIGINLPRNSTRTKTVVPMLRR</sequence>
<feature type="domain" description="DUF7138" evidence="1">
    <location>
        <begin position="2"/>
        <end position="85"/>
    </location>
</feature>
<dbReference type="EMBL" id="JAVIJP010000016">
    <property type="protein sequence ID" value="KAL3642817.1"/>
    <property type="molecule type" value="Genomic_DNA"/>
</dbReference>
<dbReference type="PANTHER" id="PTHR36351:SF1">
    <property type="entry name" value="EMBRYO SAC DEVELOPMENT ARREST 12"/>
    <property type="match status" value="1"/>
</dbReference>
<gene>
    <name evidence="2" type="ORF">CASFOL_013632</name>
</gene>
<dbReference type="Proteomes" id="UP001632038">
    <property type="component" value="Unassembled WGS sequence"/>
</dbReference>
<keyword evidence="3" id="KW-1185">Reference proteome</keyword>
<evidence type="ECO:0000259" key="1">
    <source>
        <dbReference type="Pfam" id="PF23596"/>
    </source>
</evidence>
<evidence type="ECO:0000313" key="2">
    <source>
        <dbReference type="EMBL" id="KAL3642817.1"/>
    </source>
</evidence>
<comment type="caution">
    <text evidence="2">The sequence shown here is derived from an EMBL/GenBank/DDBJ whole genome shotgun (WGS) entry which is preliminary data.</text>
</comment>
<dbReference type="Pfam" id="PF23596">
    <property type="entry name" value="DUF7138"/>
    <property type="match status" value="1"/>
</dbReference>
<reference evidence="3" key="1">
    <citation type="journal article" date="2024" name="IScience">
        <title>Strigolactones Initiate the Formation of Haustorium-like Structures in Castilleja.</title>
        <authorList>
            <person name="Buerger M."/>
            <person name="Peterson D."/>
            <person name="Chory J."/>
        </authorList>
    </citation>
    <scope>NUCLEOTIDE SEQUENCE [LARGE SCALE GENOMIC DNA]</scope>
</reference>
<dbReference type="AlphaFoldDB" id="A0ABD3DMC9"/>
<dbReference type="InterPro" id="IPR055562">
    <property type="entry name" value="DUF7138"/>
</dbReference>